<organism evidence="1 2">
    <name type="scientific">Rhizobium mongolense subsp. loessense</name>
    <dbReference type="NCBI Taxonomy" id="158890"/>
    <lineage>
        <taxon>Bacteria</taxon>
        <taxon>Pseudomonadati</taxon>
        <taxon>Pseudomonadota</taxon>
        <taxon>Alphaproteobacteria</taxon>
        <taxon>Hyphomicrobiales</taxon>
        <taxon>Rhizobiaceae</taxon>
        <taxon>Rhizobium/Agrobacterium group</taxon>
        <taxon>Rhizobium</taxon>
    </lineage>
</organism>
<dbReference type="EMBL" id="FMTM01000001">
    <property type="protein sequence ID" value="SCW40132.1"/>
    <property type="molecule type" value="Genomic_DNA"/>
</dbReference>
<reference evidence="1 2" key="1">
    <citation type="submission" date="2016-10" db="EMBL/GenBank/DDBJ databases">
        <authorList>
            <person name="de Groot N.N."/>
        </authorList>
    </citation>
    <scope>NUCLEOTIDE SEQUENCE [LARGE SCALE GENOMIC DNA]</scope>
    <source>
        <strain evidence="1 2">CGMCC 1.3401</strain>
    </source>
</reference>
<dbReference type="Proteomes" id="UP000199542">
    <property type="component" value="Unassembled WGS sequence"/>
</dbReference>
<evidence type="ECO:0000313" key="1">
    <source>
        <dbReference type="EMBL" id="SCW40132.1"/>
    </source>
</evidence>
<proteinExistence type="predicted"/>
<evidence type="ECO:0000313" key="2">
    <source>
        <dbReference type="Proteomes" id="UP000199542"/>
    </source>
</evidence>
<sequence>MSIDLKRIDETCLREIWSIHEFARQHRLSKMEESRLKMLHGPFAEMRELVAGCDRRASVW</sequence>
<protein>
    <submittedName>
        <fullName evidence="1">Uncharacterized protein</fullName>
    </submittedName>
</protein>
<dbReference type="AlphaFoldDB" id="A0A1G4Q6M8"/>
<name>A0A1G4Q6M8_9HYPH</name>
<gene>
    <name evidence="1" type="ORF">SAMN02927900_01393</name>
</gene>
<accession>A0A1G4Q6M8</accession>